<dbReference type="SUPFAM" id="SSF52540">
    <property type="entry name" value="P-loop containing nucleoside triphosphate hydrolases"/>
    <property type="match status" value="2"/>
</dbReference>
<organism evidence="5 6">
    <name type="scientific">Discostella pseudostelligera</name>
    <dbReference type="NCBI Taxonomy" id="259834"/>
    <lineage>
        <taxon>Eukaryota</taxon>
        <taxon>Sar</taxon>
        <taxon>Stramenopiles</taxon>
        <taxon>Ochrophyta</taxon>
        <taxon>Bacillariophyta</taxon>
        <taxon>Coscinodiscophyceae</taxon>
        <taxon>Thalassiosirophycidae</taxon>
        <taxon>Stephanodiscales</taxon>
        <taxon>Stephanodiscaceae</taxon>
        <taxon>Discostella</taxon>
    </lineage>
</organism>
<dbReference type="Proteomes" id="UP001530293">
    <property type="component" value="Unassembled WGS sequence"/>
</dbReference>
<dbReference type="Pfam" id="PF00176">
    <property type="entry name" value="SNF2-rel_dom"/>
    <property type="match status" value="1"/>
</dbReference>
<dbReference type="InterPro" id="IPR014001">
    <property type="entry name" value="Helicase_ATP-bd"/>
</dbReference>
<feature type="compositionally biased region" description="Polar residues" evidence="2">
    <location>
        <begin position="1164"/>
        <end position="1178"/>
    </location>
</feature>
<evidence type="ECO:0000313" key="5">
    <source>
        <dbReference type="EMBL" id="KAL3762613.1"/>
    </source>
</evidence>
<dbReference type="Gene3D" id="3.40.50.300">
    <property type="entry name" value="P-loop containing nucleotide triphosphate hydrolases"/>
    <property type="match status" value="1"/>
</dbReference>
<feature type="region of interest" description="Disordered" evidence="2">
    <location>
        <begin position="88"/>
        <end position="120"/>
    </location>
</feature>
<feature type="region of interest" description="Disordered" evidence="2">
    <location>
        <begin position="1084"/>
        <end position="1109"/>
    </location>
</feature>
<feature type="compositionally biased region" description="Acidic residues" evidence="2">
    <location>
        <begin position="450"/>
        <end position="463"/>
    </location>
</feature>
<feature type="compositionally biased region" description="Basic residues" evidence="2">
    <location>
        <begin position="433"/>
        <end position="444"/>
    </location>
</feature>
<dbReference type="InterPro" id="IPR001650">
    <property type="entry name" value="Helicase_C-like"/>
</dbReference>
<feature type="compositionally biased region" description="Polar residues" evidence="2">
    <location>
        <begin position="375"/>
        <end position="384"/>
    </location>
</feature>
<gene>
    <name evidence="5" type="ORF">ACHAWU_005816</name>
</gene>
<keyword evidence="1" id="KW-0378">Hydrolase</keyword>
<name>A0ABD3MFR1_9STRA</name>
<comment type="caution">
    <text evidence="5">The sequence shown here is derived from an EMBL/GenBank/DDBJ whole genome shotgun (WGS) entry which is preliminary data.</text>
</comment>
<protein>
    <submittedName>
        <fullName evidence="5">Uncharacterized protein</fullName>
    </submittedName>
</protein>
<accession>A0ABD3MFR1</accession>
<feature type="compositionally biased region" description="Basic and acidic residues" evidence="2">
    <location>
        <begin position="1179"/>
        <end position="1189"/>
    </location>
</feature>
<feature type="region of interest" description="Disordered" evidence="2">
    <location>
        <begin position="429"/>
        <end position="468"/>
    </location>
</feature>
<dbReference type="PROSITE" id="PS51194">
    <property type="entry name" value="HELICASE_CTER"/>
    <property type="match status" value="1"/>
</dbReference>
<dbReference type="InterPro" id="IPR049730">
    <property type="entry name" value="SNF2/RAD54-like_C"/>
</dbReference>
<dbReference type="GO" id="GO:0016787">
    <property type="term" value="F:hydrolase activity"/>
    <property type="evidence" value="ECO:0007669"/>
    <property type="project" value="UniProtKB-KW"/>
</dbReference>
<dbReference type="InterPro" id="IPR000330">
    <property type="entry name" value="SNF2_N"/>
</dbReference>
<dbReference type="FunFam" id="3.40.50.10810:FF:000094">
    <property type="entry name" value="DNA excision repair protein ERCC-6"/>
    <property type="match status" value="1"/>
</dbReference>
<feature type="compositionally biased region" description="Low complexity" evidence="2">
    <location>
        <begin position="102"/>
        <end position="112"/>
    </location>
</feature>
<feature type="region of interest" description="Disordered" evidence="2">
    <location>
        <begin position="1164"/>
        <end position="1191"/>
    </location>
</feature>
<dbReference type="Pfam" id="PF00271">
    <property type="entry name" value="Helicase_C"/>
    <property type="match status" value="1"/>
</dbReference>
<feature type="region of interest" description="Disordered" evidence="2">
    <location>
        <begin position="371"/>
        <end position="390"/>
    </location>
</feature>
<feature type="region of interest" description="Disordered" evidence="2">
    <location>
        <begin position="201"/>
        <end position="260"/>
    </location>
</feature>
<evidence type="ECO:0000313" key="6">
    <source>
        <dbReference type="Proteomes" id="UP001530293"/>
    </source>
</evidence>
<dbReference type="PANTHER" id="PTHR45629:SF7">
    <property type="entry name" value="DNA EXCISION REPAIR PROTEIN ERCC-6-RELATED"/>
    <property type="match status" value="1"/>
</dbReference>
<dbReference type="SMART" id="SM00490">
    <property type="entry name" value="HELICc"/>
    <property type="match status" value="1"/>
</dbReference>
<dbReference type="CDD" id="cd18793">
    <property type="entry name" value="SF2_C_SNF"/>
    <property type="match status" value="1"/>
</dbReference>
<feature type="domain" description="Helicase ATP-binding" evidence="3">
    <location>
        <begin position="554"/>
        <end position="752"/>
    </location>
</feature>
<feature type="compositionally biased region" description="Basic residues" evidence="2">
    <location>
        <begin position="302"/>
        <end position="315"/>
    </location>
</feature>
<dbReference type="SMART" id="SM00487">
    <property type="entry name" value="DEXDc"/>
    <property type="match status" value="1"/>
</dbReference>
<dbReference type="Gene3D" id="3.40.50.10810">
    <property type="entry name" value="Tandem AAA-ATPase domain"/>
    <property type="match status" value="1"/>
</dbReference>
<evidence type="ECO:0000259" key="4">
    <source>
        <dbReference type="PROSITE" id="PS51194"/>
    </source>
</evidence>
<evidence type="ECO:0000256" key="1">
    <source>
        <dbReference type="ARBA" id="ARBA00022801"/>
    </source>
</evidence>
<dbReference type="PROSITE" id="PS51192">
    <property type="entry name" value="HELICASE_ATP_BIND_1"/>
    <property type="match status" value="1"/>
</dbReference>
<feature type="compositionally biased region" description="Polar residues" evidence="2">
    <location>
        <begin position="205"/>
        <end position="222"/>
    </location>
</feature>
<dbReference type="InterPro" id="IPR050496">
    <property type="entry name" value="SNF2_RAD54_helicase_repair"/>
</dbReference>
<feature type="compositionally biased region" description="Basic and acidic residues" evidence="2">
    <location>
        <begin position="1096"/>
        <end position="1105"/>
    </location>
</feature>
<feature type="region of interest" description="Disordered" evidence="2">
    <location>
        <begin position="292"/>
        <end position="365"/>
    </location>
</feature>
<dbReference type="PANTHER" id="PTHR45629">
    <property type="entry name" value="SNF2/RAD54 FAMILY MEMBER"/>
    <property type="match status" value="1"/>
</dbReference>
<reference evidence="5 6" key="1">
    <citation type="submission" date="2024-10" db="EMBL/GenBank/DDBJ databases">
        <title>Updated reference genomes for cyclostephanoid diatoms.</title>
        <authorList>
            <person name="Roberts W.R."/>
            <person name="Alverson A.J."/>
        </authorList>
    </citation>
    <scope>NUCLEOTIDE SEQUENCE [LARGE SCALE GENOMIC DNA]</scope>
    <source>
        <strain evidence="5 6">AJA232-27</strain>
    </source>
</reference>
<feature type="compositionally biased region" description="Basic and acidic residues" evidence="2">
    <location>
        <begin position="292"/>
        <end position="301"/>
    </location>
</feature>
<dbReference type="EMBL" id="JALLBG020000132">
    <property type="protein sequence ID" value="KAL3762613.1"/>
    <property type="molecule type" value="Genomic_DNA"/>
</dbReference>
<feature type="domain" description="Helicase C-terminal" evidence="4">
    <location>
        <begin position="904"/>
        <end position="1063"/>
    </location>
</feature>
<dbReference type="InterPro" id="IPR027417">
    <property type="entry name" value="P-loop_NTPase"/>
</dbReference>
<proteinExistence type="predicted"/>
<dbReference type="InterPro" id="IPR038718">
    <property type="entry name" value="SNF2-like_sf"/>
</dbReference>
<evidence type="ECO:0000259" key="3">
    <source>
        <dbReference type="PROSITE" id="PS51192"/>
    </source>
</evidence>
<keyword evidence="6" id="KW-1185">Reference proteome</keyword>
<evidence type="ECO:0000256" key="2">
    <source>
        <dbReference type="SAM" id="MobiDB-lite"/>
    </source>
</evidence>
<sequence>MPMPTLPGVECGEQYSMMNGFTERPQEEDESRLLASLGSTAASASVYEQSVLRDAKLKSAPQIVLPHSTIAANIVDISTRHHASTTTSLVPCGEEQPTFPDLSTLAPSTATSSRKKRDAHADVPHVLKVLSRTRYLLQSALSSSNHMHDGGSSEISENEQKQRREIDILYMKEQILLSYLSVVVGLKEDDAVIPQRKFGNGTKRLYTTNDSGSEYYGTSRSQDVIGDTDDADLHSKDSDCQPQPSSTNRLDRIKNGESVDTLVKRPLKRNTIMSMKSRMRIESGLTPLKTMDEERFDEEKSRKRRDDRKKRRLQRQRAVLGMRSSSEEENEAQFDVAPPGILKRKNDDAIDSSQETQNKNDDEKMTKNGVHWAKQNKSSTQATSPDADKRTHTKVYCPICQLTLSANSGSEGGELPDEYLAKHIAECQSSTRNGRRSQRNRKKPVVSYVDEGEAEEFNTDEPDATYGDSEVNCEDTYESKKPPHQPIDDMDEFDYEERVDDWIERGLDRMKNMSERDQTETPPGTVVYEGGLEIPAWINDRLFPYQRAGVRWMWELHCQGIGGVVGDEMGLGKTVQVSSFLGAMASNRIIDSVLIVAPATMLSHWLRELEVWAPGMRRILIHRSGESDGVSRVISSGMLRSLRKWLRNSRADRVNEAIDENDYNQNEEHSFCGTGYVIVTTYESIRRSTDEWINHSWSYVVLDEGQKIKNPDADITLACKRLRTPHRLLLSGTPIQNDLRELWSLFDFIIPGRLGTLPAFEAEFSDPIKRGGYSNATPMQVQLAYRCALVLRDLINPYLLRRQKKDVTEVSRMPGKTEQVLFCRLSPKQRSLYEEYLRSDEVTGVMRGGGQLLKAVTVLRKICNHTDLIVGRNGDFAYDDGSVSSSDDDYDHDMIGDQSGKLQVLSKILPLWKKQGHKVIIFTQWRKMLSIIEQFVIHQDWKYARLDGNTNIAARQRLVDKFNNDESYFCMLMTTRTGGVGLNITGANRVLLYDPDFNPSTDAQARERAWRFGQTKEVTVYRLITAGTIEEKIYQRQIFKTALTNQILQDPKQRRLFSQKDLRDLFTLKADSNVVTETGEITKGGGVLEMNTPSDHNQEENREDQPCDNNNTLEVVMKSKGICGIFDHDFVEPSSISKKPPSVVEMEENARKIAMKAAIALQASSQNQTSFEPTWTGSDETRPLERGDNRMMSSSSSLIANLQKRRLQIASNSKSASQGPSHNAETEKYSGLLLRMKNYIRRTTNTNGNGPSTRELLAEFKDVPNSDAAIFRSMLRSIAEIKNGKWVLHE</sequence>